<dbReference type="FunFam" id="3.40.50.300:FF:000127">
    <property type="entry name" value="Ribose import ATP-binding protein RbsA"/>
    <property type="match status" value="1"/>
</dbReference>
<name>A0A923RQF5_9FIRM</name>
<dbReference type="InterPro" id="IPR003439">
    <property type="entry name" value="ABC_transporter-like_ATP-bd"/>
</dbReference>
<dbReference type="AlphaFoldDB" id="A0A923RQF5"/>
<keyword evidence="12" id="KW-1185">Reference proteome</keyword>
<protein>
    <submittedName>
        <fullName evidence="11">Sugar ABC transporter ATP-binding protein</fullName>
    </submittedName>
</protein>
<sequence>MSENILELKGITKSFATVKVLKDITFSLKKGEILGLVGENGAGKSTLMNVLGGIYQRDGGDILLDGKKFEPSNPKVSSDAGIAFVQQELNLFTNLTVMENLFITEMKRSKIGSINKKEMKKIVREKMEELGGTGISPDDIIGNLSMGQRQMVEITKSIMKDSRIIIFDEPTTSLSNKEKEKLFEIMHRMQEQGKSIIFISHILEDVFAYTDEIAVLRDGEIISQRKTKGADSNTIIKEMVGRELTNIYPVCEKEIKDIAFEAKNICQNGRFENLNLHIREGEIVGMFGLMGAGRTELLRCLFGLDEMDAGELFYKGKQITPVNPQNCIKNGMAFITENRREEGLLIPKTLKENIVLSSLREHKKNLLFMDAAKEKENTDKMVKSLNVKTFDPGKQTAGTLSGGNQQKIVFAKWVLREPKIFLLDEPTRGVDVGAKYEIYTIIQELAKKNSCVLMVSSEIEELMGVCDRILVMSNNRITGELTKNEYVPEEIMKFAVGGVK</sequence>
<dbReference type="PROSITE" id="PS00211">
    <property type="entry name" value="ABC_TRANSPORTER_1"/>
    <property type="match status" value="1"/>
</dbReference>
<dbReference type="SMART" id="SM00382">
    <property type="entry name" value="AAA"/>
    <property type="match status" value="2"/>
</dbReference>
<dbReference type="PANTHER" id="PTHR43790:SF3">
    <property type="entry name" value="D-ALLOSE IMPORT ATP-BINDING PROTEIN ALSA-RELATED"/>
    <property type="match status" value="1"/>
</dbReference>
<keyword evidence="3" id="KW-1003">Cell membrane</keyword>
<dbReference type="InterPro" id="IPR003593">
    <property type="entry name" value="AAA+_ATPase"/>
</dbReference>
<dbReference type="RefSeq" id="WP_186876144.1">
    <property type="nucleotide sequence ID" value="NZ_JACOPF010000002.1"/>
</dbReference>
<dbReference type="InterPro" id="IPR027417">
    <property type="entry name" value="P-loop_NTPase"/>
</dbReference>
<dbReference type="GO" id="GO:0016887">
    <property type="term" value="F:ATP hydrolysis activity"/>
    <property type="evidence" value="ECO:0007669"/>
    <property type="project" value="InterPro"/>
</dbReference>
<evidence type="ECO:0000256" key="4">
    <source>
        <dbReference type="ARBA" id="ARBA00022597"/>
    </source>
</evidence>
<keyword evidence="8" id="KW-1278">Translocase</keyword>
<dbReference type="Proteomes" id="UP000652477">
    <property type="component" value="Unassembled WGS sequence"/>
</dbReference>
<accession>A0A923RQF5</accession>
<dbReference type="GO" id="GO:0005886">
    <property type="term" value="C:plasma membrane"/>
    <property type="evidence" value="ECO:0007669"/>
    <property type="project" value="UniProtKB-SubCell"/>
</dbReference>
<dbReference type="Gene3D" id="3.40.50.300">
    <property type="entry name" value="P-loop containing nucleotide triphosphate hydrolases"/>
    <property type="match status" value="2"/>
</dbReference>
<evidence type="ECO:0000256" key="1">
    <source>
        <dbReference type="ARBA" id="ARBA00004202"/>
    </source>
</evidence>
<evidence type="ECO:0000256" key="7">
    <source>
        <dbReference type="ARBA" id="ARBA00022840"/>
    </source>
</evidence>
<comment type="subcellular location">
    <subcellularLocation>
        <location evidence="1">Cell membrane</location>
        <topology evidence="1">Peripheral membrane protein</topology>
    </subcellularLocation>
</comment>
<dbReference type="EMBL" id="JACOPF010000002">
    <property type="protein sequence ID" value="MBC5689475.1"/>
    <property type="molecule type" value="Genomic_DNA"/>
</dbReference>
<proteinExistence type="predicted"/>
<evidence type="ECO:0000256" key="2">
    <source>
        <dbReference type="ARBA" id="ARBA00022448"/>
    </source>
</evidence>
<evidence type="ECO:0000256" key="9">
    <source>
        <dbReference type="ARBA" id="ARBA00023136"/>
    </source>
</evidence>
<evidence type="ECO:0000256" key="6">
    <source>
        <dbReference type="ARBA" id="ARBA00022741"/>
    </source>
</evidence>
<dbReference type="Pfam" id="PF00005">
    <property type="entry name" value="ABC_tran"/>
    <property type="match status" value="2"/>
</dbReference>
<evidence type="ECO:0000259" key="10">
    <source>
        <dbReference type="PROSITE" id="PS50893"/>
    </source>
</evidence>
<gene>
    <name evidence="11" type="ORF">H8S37_11150</name>
</gene>
<organism evidence="11 12">
    <name type="scientific">Mediterraneibacter hominis</name>
    <dbReference type="NCBI Taxonomy" id="2763054"/>
    <lineage>
        <taxon>Bacteria</taxon>
        <taxon>Bacillati</taxon>
        <taxon>Bacillota</taxon>
        <taxon>Clostridia</taxon>
        <taxon>Lachnospirales</taxon>
        <taxon>Lachnospiraceae</taxon>
        <taxon>Mediterraneibacter</taxon>
    </lineage>
</organism>
<keyword evidence="2" id="KW-0813">Transport</keyword>
<dbReference type="CDD" id="cd03216">
    <property type="entry name" value="ABC_Carb_Monos_I"/>
    <property type="match status" value="1"/>
</dbReference>
<evidence type="ECO:0000256" key="5">
    <source>
        <dbReference type="ARBA" id="ARBA00022737"/>
    </source>
</evidence>
<evidence type="ECO:0000256" key="3">
    <source>
        <dbReference type="ARBA" id="ARBA00022475"/>
    </source>
</evidence>
<comment type="caution">
    <text evidence="11">The sequence shown here is derived from an EMBL/GenBank/DDBJ whole genome shotgun (WGS) entry which is preliminary data.</text>
</comment>
<keyword evidence="5" id="KW-0677">Repeat</keyword>
<keyword evidence="4" id="KW-0762">Sugar transport</keyword>
<evidence type="ECO:0000256" key="8">
    <source>
        <dbReference type="ARBA" id="ARBA00022967"/>
    </source>
</evidence>
<dbReference type="SUPFAM" id="SSF52540">
    <property type="entry name" value="P-loop containing nucleoside triphosphate hydrolases"/>
    <property type="match status" value="2"/>
</dbReference>
<dbReference type="InterPro" id="IPR017871">
    <property type="entry name" value="ABC_transporter-like_CS"/>
</dbReference>
<dbReference type="InterPro" id="IPR050107">
    <property type="entry name" value="ABC_carbohydrate_import_ATPase"/>
</dbReference>
<keyword evidence="7 11" id="KW-0067">ATP-binding</keyword>
<dbReference type="CDD" id="cd03215">
    <property type="entry name" value="ABC_Carb_Monos_II"/>
    <property type="match status" value="1"/>
</dbReference>
<dbReference type="GO" id="GO:0005524">
    <property type="term" value="F:ATP binding"/>
    <property type="evidence" value="ECO:0007669"/>
    <property type="project" value="UniProtKB-KW"/>
</dbReference>
<keyword evidence="6" id="KW-0547">Nucleotide-binding</keyword>
<reference evidence="11" key="1">
    <citation type="submission" date="2020-08" db="EMBL/GenBank/DDBJ databases">
        <title>Genome public.</title>
        <authorList>
            <person name="Liu C."/>
            <person name="Sun Q."/>
        </authorList>
    </citation>
    <scope>NUCLEOTIDE SEQUENCE</scope>
    <source>
        <strain evidence="11">NSJ-55</strain>
    </source>
</reference>
<feature type="domain" description="ABC transporter" evidence="10">
    <location>
        <begin position="6"/>
        <end position="243"/>
    </location>
</feature>
<feature type="domain" description="ABC transporter" evidence="10">
    <location>
        <begin position="253"/>
        <end position="499"/>
    </location>
</feature>
<keyword evidence="9" id="KW-0472">Membrane</keyword>
<dbReference type="PROSITE" id="PS50893">
    <property type="entry name" value="ABC_TRANSPORTER_2"/>
    <property type="match status" value="2"/>
</dbReference>
<evidence type="ECO:0000313" key="11">
    <source>
        <dbReference type="EMBL" id="MBC5689475.1"/>
    </source>
</evidence>
<dbReference type="PANTHER" id="PTHR43790">
    <property type="entry name" value="CARBOHYDRATE TRANSPORT ATP-BINDING PROTEIN MG119-RELATED"/>
    <property type="match status" value="1"/>
</dbReference>
<evidence type="ECO:0000313" key="12">
    <source>
        <dbReference type="Proteomes" id="UP000652477"/>
    </source>
</evidence>